<gene>
    <name evidence="2" type="ORF">BET03_08125</name>
</gene>
<dbReference type="RefSeq" id="WP_120167329.1">
    <property type="nucleotide sequence ID" value="NZ_MCIB01000003.1"/>
</dbReference>
<feature type="domain" description="VWFA" evidence="1">
    <location>
        <begin position="1"/>
        <end position="91"/>
    </location>
</feature>
<reference evidence="2 3" key="1">
    <citation type="submission" date="2016-08" db="EMBL/GenBank/DDBJ databases">
        <title>Novel Firmicutes and Novel Genomes.</title>
        <authorList>
            <person name="Poppleton D.I."/>
            <person name="Gribaldo S."/>
        </authorList>
    </citation>
    <scope>NUCLEOTIDE SEQUENCE [LARGE SCALE GENOMIC DNA]</scope>
    <source>
        <strain evidence="2 3">CTT3</strain>
    </source>
</reference>
<feature type="domain" description="VWFA" evidence="1">
    <location>
        <begin position="132"/>
        <end position="245"/>
    </location>
</feature>
<proteinExistence type="predicted"/>
<evidence type="ECO:0000313" key="3">
    <source>
        <dbReference type="Proteomes" id="UP000284177"/>
    </source>
</evidence>
<protein>
    <recommendedName>
        <fullName evidence="1">VWFA domain-containing protein</fullName>
    </recommendedName>
</protein>
<dbReference type="Pfam" id="PF00092">
    <property type="entry name" value="VWA"/>
    <property type="match status" value="1"/>
</dbReference>
<sequence>MEKDIEFKQIILVTDGESNVGYSPVEVAQNANQKGVNVNTIGIVTGNKKEKPLAEIQEIAIAGGGLWELTNIKDFAKTIETVTKKSVYKTIEETVNKELKNLLGTELNDMHPTSRKTIIDIIDKLGDEIGIKTCIVIDCSGSMSNKINIAKKSIINLLRVLKERKGKTEIAVIGYPDGDYNLYRILCDFTEDIVELEKGIQKITTGGTTPTGPALQAAVDLLLGNEEKEFEDINTDESIFKDNIV</sequence>
<dbReference type="InterPro" id="IPR002035">
    <property type="entry name" value="VWF_A"/>
</dbReference>
<accession>A0A419T8T6</accession>
<keyword evidence="3" id="KW-1185">Reference proteome</keyword>
<dbReference type="SUPFAM" id="SSF53300">
    <property type="entry name" value="vWA-like"/>
    <property type="match status" value="2"/>
</dbReference>
<dbReference type="Gene3D" id="3.40.50.410">
    <property type="entry name" value="von Willebrand factor, type A domain"/>
    <property type="match status" value="1"/>
</dbReference>
<dbReference type="PROSITE" id="PS50234">
    <property type="entry name" value="VWFA"/>
    <property type="match status" value="2"/>
</dbReference>
<dbReference type="EMBL" id="MCIB01000003">
    <property type="protein sequence ID" value="RKD33885.1"/>
    <property type="molecule type" value="Genomic_DNA"/>
</dbReference>
<organism evidence="2 3">
    <name type="scientific">Thermohalobacter berrensis</name>
    <dbReference type="NCBI Taxonomy" id="99594"/>
    <lineage>
        <taxon>Bacteria</taxon>
        <taxon>Bacillati</taxon>
        <taxon>Bacillota</taxon>
        <taxon>Tissierellia</taxon>
        <taxon>Tissierellales</taxon>
        <taxon>Thermohalobacteraceae</taxon>
        <taxon>Thermohalobacter</taxon>
    </lineage>
</organism>
<dbReference type="OrthoDB" id="9806395at2"/>
<dbReference type="InterPro" id="IPR036465">
    <property type="entry name" value="vWFA_dom_sf"/>
</dbReference>
<dbReference type="AlphaFoldDB" id="A0A419T8T6"/>
<evidence type="ECO:0000313" key="2">
    <source>
        <dbReference type="EMBL" id="RKD33885.1"/>
    </source>
</evidence>
<dbReference type="Proteomes" id="UP000284177">
    <property type="component" value="Unassembled WGS sequence"/>
</dbReference>
<dbReference type="Pfam" id="PF13519">
    <property type="entry name" value="VWA_2"/>
    <property type="match status" value="1"/>
</dbReference>
<comment type="caution">
    <text evidence="2">The sequence shown here is derived from an EMBL/GenBank/DDBJ whole genome shotgun (WGS) entry which is preliminary data.</text>
</comment>
<evidence type="ECO:0000259" key="1">
    <source>
        <dbReference type="PROSITE" id="PS50234"/>
    </source>
</evidence>
<name>A0A419T8T6_9FIRM</name>